<organism evidence="3 4">
    <name type="scientific">Mariniblastus fucicola</name>
    <dbReference type="NCBI Taxonomy" id="980251"/>
    <lineage>
        <taxon>Bacteria</taxon>
        <taxon>Pseudomonadati</taxon>
        <taxon>Planctomycetota</taxon>
        <taxon>Planctomycetia</taxon>
        <taxon>Pirellulales</taxon>
        <taxon>Pirellulaceae</taxon>
        <taxon>Mariniblastus</taxon>
    </lineage>
</organism>
<evidence type="ECO:0000313" key="4">
    <source>
        <dbReference type="Proteomes" id="UP000322214"/>
    </source>
</evidence>
<keyword evidence="2" id="KW-0732">Signal</keyword>
<accession>A0A5B9PBC7</accession>
<name>A0A5B9PBC7_9BACT</name>
<feature type="signal peptide" evidence="2">
    <location>
        <begin position="1"/>
        <end position="26"/>
    </location>
</feature>
<feature type="compositionally biased region" description="Low complexity" evidence="1">
    <location>
        <begin position="28"/>
        <end position="40"/>
    </location>
</feature>
<feature type="chain" id="PRO_5023023379" evidence="2">
    <location>
        <begin position="27"/>
        <end position="362"/>
    </location>
</feature>
<dbReference type="Proteomes" id="UP000322214">
    <property type="component" value="Chromosome"/>
</dbReference>
<dbReference type="AlphaFoldDB" id="A0A5B9PBC7"/>
<evidence type="ECO:0000256" key="2">
    <source>
        <dbReference type="SAM" id="SignalP"/>
    </source>
</evidence>
<proteinExistence type="predicted"/>
<dbReference type="STRING" id="980251.GCA_001642875_04403"/>
<evidence type="ECO:0000256" key="1">
    <source>
        <dbReference type="SAM" id="MobiDB-lite"/>
    </source>
</evidence>
<sequence precursor="true">MVNRMQLKSILVALAITAVTLSGVVAQSDPQDDQQTTVQQAKSPQEDSGSTSDTDSDFAAQIDKFTKRKIGQQKYSLNYKLKKGDVIRWQHDHRTVVETRFGTASDKTSTRARPEFKWTVQNVDSRGTIRFDIEMEKIKVLEQKGESDPINYDSEKDKEAPGTCLPYQERLGRVCSTYSISPNGQVVNKKSNYDYQIKLGGVGDNPVIAFPNEPIPVGHKWDVTDTVKARDEYGSNQQLKLRVRYVLEKVVDGKAHVTFTTNVMTPHIDETTRSQVVTHMARGFIVFDIAKGLITNRETRWDERVIGYQGPESYMHYTAFRKELLVQEEKVAVAAPVAKVAKKNPVPGEEQRTRTLLQPLKK</sequence>
<feature type="region of interest" description="Disordered" evidence="1">
    <location>
        <begin position="343"/>
        <end position="362"/>
    </location>
</feature>
<dbReference type="EMBL" id="CP042912">
    <property type="protein sequence ID" value="QEG23648.1"/>
    <property type="molecule type" value="Genomic_DNA"/>
</dbReference>
<protein>
    <submittedName>
        <fullName evidence="3">Uncharacterized protein</fullName>
    </submittedName>
</protein>
<keyword evidence="4" id="KW-1185">Reference proteome</keyword>
<reference evidence="3 4" key="1">
    <citation type="submission" date="2019-08" db="EMBL/GenBank/DDBJ databases">
        <title>Deep-cultivation of Planctomycetes and their phenomic and genomic characterization uncovers novel biology.</title>
        <authorList>
            <person name="Wiegand S."/>
            <person name="Jogler M."/>
            <person name="Boedeker C."/>
            <person name="Pinto D."/>
            <person name="Vollmers J."/>
            <person name="Rivas-Marin E."/>
            <person name="Kohn T."/>
            <person name="Peeters S.H."/>
            <person name="Heuer A."/>
            <person name="Rast P."/>
            <person name="Oberbeckmann S."/>
            <person name="Bunk B."/>
            <person name="Jeske O."/>
            <person name="Meyerdierks A."/>
            <person name="Storesund J.E."/>
            <person name="Kallscheuer N."/>
            <person name="Luecker S."/>
            <person name="Lage O.M."/>
            <person name="Pohl T."/>
            <person name="Merkel B.J."/>
            <person name="Hornburger P."/>
            <person name="Mueller R.-W."/>
            <person name="Bruemmer F."/>
            <person name="Labrenz M."/>
            <person name="Spormann A.M."/>
            <person name="Op den Camp H."/>
            <person name="Overmann J."/>
            <person name="Amann R."/>
            <person name="Jetten M.S.M."/>
            <person name="Mascher T."/>
            <person name="Medema M.H."/>
            <person name="Devos D.P."/>
            <person name="Kaster A.-K."/>
            <person name="Ovreas L."/>
            <person name="Rohde M."/>
            <person name="Galperin M.Y."/>
            <person name="Jogler C."/>
        </authorList>
    </citation>
    <scope>NUCLEOTIDE SEQUENCE [LARGE SCALE GENOMIC DNA]</scope>
    <source>
        <strain evidence="3 4">FC18</strain>
    </source>
</reference>
<feature type="region of interest" description="Disordered" evidence="1">
    <location>
        <begin position="28"/>
        <end position="56"/>
    </location>
</feature>
<gene>
    <name evidence="3" type="ORF">MFFC18_35490</name>
</gene>
<dbReference type="KEGG" id="mff:MFFC18_35490"/>
<evidence type="ECO:0000313" key="3">
    <source>
        <dbReference type="EMBL" id="QEG23648.1"/>
    </source>
</evidence>